<protein>
    <recommendedName>
        <fullName evidence="3">Tyr recombinase domain-containing protein</fullName>
    </recommendedName>
</protein>
<accession>A0A2S6N451</accession>
<name>A0A2S6N451_RHOGL</name>
<sequence>MVRMAEAGATDAQIAAVSGHTIEQTRRILDTYIPRRGEVAAGAIAAWERMNDAKSPGRQPLSAQDRERVNKLAAVGGAPVSIAEAFGIAVEGVVAVLDGRRSQLEIRPFRNLGNYGTSFQQKPANLLKNWRALQDSNL</sequence>
<keyword evidence="2" id="KW-1185">Reference proteome</keyword>
<proteinExistence type="predicted"/>
<gene>
    <name evidence="1" type="ORF">CCS01_21535</name>
</gene>
<organism evidence="1 2">
    <name type="scientific">Rhodopila globiformis</name>
    <name type="common">Rhodopseudomonas globiformis</name>
    <dbReference type="NCBI Taxonomy" id="1071"/>
    <lineage>
        <taxon>Bacteria</taxon>
        <taxon>Pseudomonadati</taxon>
        <taxon>Pseudomonadota</taxon>
        <taxon>Alphaproteobacteria</taxon>
        <taxon>Acetobacterales</taxon>
        <taxon>Acetobacteraceae</taxon>
        <taxon>Rhodopila</taxon>
    </lineage>
</organism>
<comment type="caution">
    <text evidence="1">The sequence shown here is derived from an EMBL/GenBank/DDBJ whole genome shotgun (WGS) entry which is preliminary data.</text>
</comment>
<dbReference type="EMBL" id="NHRY01000227">
    <property type="protein sequence ID" value="PPQ29404.1"/>
    <property type="molecule type" value="Genomic_DNA"/>
</dbReference>
<dbReference type="Proteomes" id="UP000239724">
    <property type="component" value="Unassembled WGS sequence"/>
</dbReference>
<dbReference type="AlphaFoldDB" id="A0A2S6N451"/>
<evidence type="ECO:0000313" key="2">
    <source>
        <dbReference type="Proteomes" id="UP000239724"/>
    </source>
</evidence>
<reference evidence="1 2" key="1">
    <citation type="journal article" date="2018" name="Arch. Microbiol.">
        <title>New insights into the metabolic potential of the phototrophic purple bacterium Rhodopila globiformis DSM 161(T) from its draft genome sequence and evidence for a vanadium-dependent nitrogenase.</title>
        <authorList>
            <person name="Imhoff J.F."/>
            <person name="Rahn T."/>
            <person name="Kunzel S."/>
            <person name="Neulinger S.C."/>
        </authorList>
    </citation>
    <scope>NUCLEOTIDE SEQUENCE [LARGE SCALE GENOMIC DNA]</scope>
    <source>
        <strain evidence="1 2">DSM 161</strain>
    </source>
</reference>
<evidence type="ECO:0008006" key="3">
    <source>
        <dbReference type="Google" id="ProtNLM"/>
    </source>
</evidence>
<evidence type="ECO:0000313" key="1">
    <source>
        <dbReference type="EMBL" id="PPQ29404.1"/>
    </source>
</evidence>